<dbReference type="EMBL" id="JAUJEB010000001">
    <property type="protein sequence ID" value="MDN5211513.1"/>
    <property type="molecule type" value="Genomic_DNA"/>
</dbReference>
<evidence type="ECO:0000313" key="2">
    <source>
        <dbReference type="Proteomes" id="UP001172083"/>
    </source>
</evidence>
<dbReference type="RefSeq" id="WP_346756845.1">
    <property type="nucleotide sequence ID" value="NZ_JAUJEB010000001.1"/>
</dbReference>
<comment type="caution">
    <text evidence="1">The sequence shown here is derived from an EMBL/GenBank/DDBJ whole genome shotgun (WGS) entry which is preliminary data.</text>
</comment>
<proteinExistence type="predicted"/>
<organism evidence="1 2">
    <name type="scientific">Agaribacillus aureus</name>
    <dbReference type="NCBI Taxonomy" id="3051825"/>
    <lineage>
        <taxon>Bacteria</taxon>
        <taxon>Pseudomonadati</taxon>
        <taxon>Bacteroidota</taxon>
        <taxon>Cytophagia</taxon>
        <taxon>Cytophagales</taxon>
        <taxon>Splendidivirgaceae</taxon>
        <taxon>Agaribacillus</taxon>
    </lineage>
</organism>
<protein>
    <submittedName>
        <fullName evidence="1">Uncharacterized protein</fullName>
    </submittedName>
</protein>
<keyword evidence="2" id="KW-1185">Reference proteome</keyword>
<name>A0ABT8L1G8_9BACT</name>
<dbReference type="Proteomes" id="UP001172083">
    <property type="component" value="Unassembled WGS sequence"/>
</dbReference>
<accession>A0ABT8L1G8</accession>
<gene>
    <name evidence="1" type="ORF">QQ020_05610</name>
</gene>
<reference evidence="1" key="1">
    <citation type="submission" date="2023-06" db="EMBL/GenBank/DDBJ databases">
        <title>Genomic of Agaribacillus aureum.</title>
        <authorList>
            <person name="Wang G."/>
        </authorList>
    </citation>
    <scope>NUCLEOTIDE SEQUENCE</scope>
    <source>
        <strain evidence="1">BMA12</strain>
    </source>
</reference>
<evidence type="ECO:0000313" key="1">
    <source>
        <dbReference type="EMBL" id="MDN5211513.1"/>
    </source>
</evidence>
<sequence>MKKGLIIMGHADSEEAGMEYCARWLKGFIKEVPVTFIPAGNPLWSPNLRQPKETWFGDFL</sequence>